<dbReference type="AlphaFoldDB" id="A0A239L6D7"/>
<proteinExistence type="predicted"/>
<reference evidence="2" key="1">
    <citation type="submission" date="2017-06" db="EMBL/GenBank/DDBJ databases">
        <authorList>
            <person name="Varghese N."/>
            <person name="Submissions S."/>
        </authorList>
    </citation>
    <scope>NUCLEOTIDE SEQUENCE [LARGE SCALE GENOMIC DNA]</scope>
    <source>
        <strain evidence="2">NKM1</strain>
    </source>
</reference>
<accession>A0A239L6D7</accession>
<dbReference type="Proteomes" id="UP000198432">
    <property type="component" value="Unassembled WGS sequence"/>
</dbReference>
<organism evidence="1 2">
    <name type="scientific">Pontibacter ummariensis</name>
    <dbReference type="NCBI Taxonomy" id="1610492"/>
    <lineage>
        <taxon>Bacteria</taxon>
        <taxon>Pseudomonadati</taxon>
        <taxon>Bacteroidota</taxon>
        <taxon>Cytophagia</taxon>
        <taxon>Cytophagales</taxon>
        <taxon>Hymenobacteraceae</taxon>
        <taxon>Pontibacter</taxon>
    </lineage>
</organism>
<sequence length="63" mass="7253">MFTTSKIAGSEPEVLPLARFFSVRLEALLSPFLEKLDKLLDRRLVSTLLGLWRGRQAFAYARR</sequence>
<gene>
    <name evidence="1" type="ORF">SAMN06296052_13631</name>
</gene>
<keyword evidence="2" id="KW-1185">Reference proteome</keyword>
<dbReference type="EMBL" id="FZOQ01000036">
    <property type="protein sequence ID" value="SNT25895.1"/>
    <property type="molecule type" value="Genomic_DNA"/>
</dbReference>
<name>A0A239L6D7_9BACT</name>
<evidence type="ECO:0000313" key="1">
    <source>
        <dbReference type="EMBL" id="SNT25895.1"/>
    </source>
</evidence>
<protein>
    <submittedName>
        <fullName evidence="1">Uncharacterized protein</fullName>
    </submittedName>
</protein>
<evidence type="ECO:0000313" key="2">
    <source>
        <dbReference type="Proteomes" id="UP000198432"/>
    </source>
</evidence>